<organism evidence="1 2">
    <name type="scientific">Panicum virgatum</name>
    <name type="common">Blackwell switchgrass</name>
    <dbReference type="NCBI Taxonomy" id="38727"/>
    <lineage>
        <taxon>Eukaryota</taxon>
        <taxon>Viridiplantae</taxon>
        <taxon>Streptophyta</taxon>
        <taxon>Embryophyta</taxon>
        <taxon>Tracheophyta</taxon>
        <taxon>Spermatophyta</taxon>
        <taxon>Magnoliopsida</taxon>
        <taxon>Liliopsida</taxon>
        <taxon>Poales</taxon>
        <taxon>Poaceae</taxon>
        <taxon>PACMAD clade</taxon>
        <taxon>Panicoideae</taxon>
        <taxon>Panicodae</taxon>
        <taxon>Paniceae</taxon>
        <taxon>Panicinae</taxon>
        <taxon>Panicum</taxon>
        <taxon>Panicum sect. Hiantes</taxon>
    </lineage>
</organism>
<gene>
    <name evidence="1" type="ORF">PVAP13_4NG051900</name>
</gene>
<reference evidence="1" key="1">
    <citation type="submission" date="2020-05" db="EMBL/GenBank/DDBJ databases">
        <title>WGS assembly of Panicum virgatum.</title>
        <authorList>
            <person name="Lovell J.T."/>
            <person name="Jenkins J."/>
            <person name="Shu S."/>
            <person name="Juenger T.E."/>
            <person name="Schmutz J."/>
        </authorList>
    </citation>
    <scope>NUCLEOTIDE SEQUENCE</scope>
    <source>
        <strain evidence="1">AP13</strain>
    </source>
</reference>
<comment type="caution">
    <text evidence="1">The sequence shown here is derived from an EMBL/GenBank/DDBJ whole genome shotgun (WGS) entry which is preliminary data.</text>
</comment>
<dbReference type="Proteomes" id="UP000823388">
    <property type="component" value="Chromosome 4N"/>
</dbReference>
<evidence type="ECO:0000313" key="1">
    <source>
        <dbReference type="EMBL" id="KAG2604200.1"/>
    </source>
</evidence>
<proteinExistence type="predicted"/>
<dbReference type="AlphaFoldDB" id="A0A8T0SZF0"/>
<sequence length="107" mass="11914">MSCRSSFLAEISRRVAPFAARISGMCLVRNSSSVSATAALDGCRRHRSRACPVDLRLLLSATAALDGCRRHRSRACPVDLRLLLYFLTHLYPPILECFRICFGLCLL</sequence>
<dbReference type="EMBL" id="CM029044">
    <property type="protein sequence ID" value="KAG2604200.1"/>
    <property type="molecule type" value="Genomic_DNA"/>
</dbReference>
<accession>A0A8T0SZF0</accession>
<evidence type="ECO:0000313" key="2">
    <source>
        <dbReference type="Proteomes" id="UP000823388"/>
    </source>
</evidence>
<name>A0A8T0SZF0_PANVG</name>
<protein>
    <submittedName>
        <fullName evidence="1">Uncharacterized protein</fullName>
    </submittedName>
</protein>
<keyword evidence="2" id="KW-1185">Reference proteome</keyword>